<reference evidence="1 2" key="1">
    <citation type="submission" date="2020-04" db="EMBL/GenBank/DDBJ databases">
        <title>MicrobeNet Type strains.</title>
        <authorList>
            <person name="Nicholson A.C."/>
        </authorList>
    </citation>
    <scope>NUCLEOTIDE SEQUENCE [LARGE SCALE GENOMIC DNA]</scope>
    <source>
        <strain evidence="1 2">ATCC BAA-787</strain>
    </source>
</reference>
<name>A0ABX1JWW6_9CELL</name>
<dbReference type="SUPFAM" id="SSF143100">
    <property type="entry name" value="TTHA1013/TTHA0281-like"/>
    <property type="match status" value="1"/>
</dbReference>
<comment type="caution">
    <text evidence="1">The sequence shown here is derived from an EMBL/GenBank/DDBJ whole genome shotgun (WGS) entry which is preliminary data.</text>
</comment>
<sequence length="108" mass="11976">MATADHYTYRITWSAEDEAYVATVAEFPSLSWLDTDRTGALHGVEALLQDVLDELRAGREPVPLPLADRSYSGRFQVRIPPEVHRRLATEAAEQGVSLNRLVTARLAG</sequence>
<dbReference type="InterPro" id="IPR035069">
    <property type="entry name" value="TTHA1013/TTHA0281-like"/>
</dbReference>
<dbReference type="RefSeq" id="WP_168676928.1">
    <property type="nucleotide sequence ID" value="NZ_JAAXOY010000014.1"/>
</dbReference>
<dbReference type="Pfam" id="PF05534">
    <property type="entry name" value="HicB"/>
    <property type="match status" value="1"/>
</dbReference>
<protein>
    <submittedName>
        <fullName evidence="1">Type II toxin-antitoxin system HicB family antitoxin</fullName>
    </submittedName>
</protein>
<accession>A0ABX1JWW6</accession>
<proteinExistence type="predicted"/>
<dbReference type="InterPro" id="IPR008651">
    <property type="entry name" value="Uncharacterised_HicB"/>
</dbReference>
<dbReference type="InterPro" id="IPR013321">
    <property type="entry name" value="Arc_rbn_hlx_hlx"/>
</dbReference>
<gene>
    <name evidence="1" type="ORF">HGA02_01725</name>
</gene>
<dbReference type="InterPro" id="IPR010985">
    <property type="entry name" value="Ribbon_hlx_hlx"/>
</dbReference>
<dbReference type="Proteomes" id="UP000777774">
    <property type="component" value="Unassembled WGS sequence"/>
</dbReference>
<keyword evidence="2" id="KW-1185">Reference proteome</keyword>
<organism evidence="1 2">
    <name type="scientific">Cellulomonas septica</name>
    <dbReference type="NCBI Taxonomy" id="285080"/>
    <lineage>
        <taxon>Bacteria</taxon>
        <taxon>Bacillati</taxon>
        <taxon>Actinomycetota</taxon>
        <taxon>Actinomycetes</taxon>
        <taxon>Micrococcales</taxon>
        <taxon>Cellulomonadaceae</taxon>
        <taxon>Cellulomonas</taxon>
    </lineage>
</organism>
<dbReference type="SUPFAM" id="SSF47598">
    <property type="entry name" value="Ribbon-helix-helix"/>
    <property type="match status" value="1"/>
</dbReference>
<dbReference type="Gene3D" id="1.10.1220.10">
    <property type="entry name" value="Met repressor-like"/>
    <property type="match status" value="1"/>
</dbReference>
<evidence type="ECO:0000313" key="2">
    <source>
        <dbReference type="Proteomes" id="UP000777774"/>
    </source>
</evidence>
<dbReference type="EMBL" id="JAAXOY010000014">
    <property type="protein sequence ID" value="NKY38280.1"/>
    <property type="molecule type" value="Genomic_DNA"/>
</dbReference>
<evidence type="ECO:0000313" key="1">
    <source>
        <dbReference type="EMBL" id="NKY38280.1"/>
    </source>
</evidence>